<dbReference type="KEGG" id="hra:EI982_04910"/>
<reference evidence="2 3" key="1">
    <citation type="submission" date="2018-12" db="EMBL/GenBank/DDBJ databases">
        <title>Complete genome sequence of Haloplanus rallus MBLA0036.</title>
        <authorList>
            <person name="Nam Y.-d."/>
            <person name="Kang J."/>
            <person name="Chung W.-H."/>
            <person name="Park Y.S."/>
        </authorList>
    </citation>
    <scope>NUCLEOTIDE SEQUENCE [LARGE SCALE GENOMIC DNA]</scope>
    <source>
        <strain evidence="2 3">MBLA0036</strain>
    </source>
</reference>
<dbReference type="RefSeq" id="WP_157688407.1">
    <property type="nucleotide sequence ID" value="NZ_CP034345.1"/>
</dbReference>
<proteinExistence type="predicted"/>
<accession>A0A6B9FDM9</accession>
<feature type="transmembrane region" description="Helical" evidence="1">
    <location>
        <begin position="64"/>
        <end position="83"/>
    </location>
</feature>
<dbReference type="GeneID" id="99245263"/>
<dbReference type="EMBL" id="CP034345">
    <property type="protein sequence ID" value="QGX94169.1"/>
    <property type="molecule type" value="Genomic_DNA"/>
</dbReference>
<keyword evidence="3" id="KW-1185">Reference proteome</keyword>
<feature type="transmembrane region" description="Helical" evidence="1">
    <location>
        <begin position="27"/>
        <end position="52"/>
    </location>
</feature>
<evidence type="ECO:0000313" key="2">
    <source>
        <dbReference type="EMBL" id="QGX94169.1"/>
    </source>
</evidence>
<dbReference type="Pfam" id="PF26071">
    <property type="entry name" value="DUF8028"/>
    <property type="match status" value="1"/>
</dbReference>
<keyword evidence="1" id="KW-0472">Membrane</keyword>
<gene>
    <name evidence="2" type="ORF">EI982_04910</name>
</gene>
<evidence type="ECO:0000313" key="3">
    <source>
        <dbReference type="Proteomes" id="UP000428325"/>
    </source>
</evidence>
<keyword evidence="1" id="KW-1133">Transmembrane helix</keyword>
<organism evidence="2 3">
    <name type="scientific">Haloplanus rallus</name>
    <dbReference type="NCBI Taxonomy" id="1816183"/>
    <lineage>
        <taxon>Archaea</taxon>
        <taxon>Methanobacteriati</taxon>
        <taxon>Methanobacteriota</taxon>
        <taxon>Stenosarchaea group</taxon>
        <taxon>Halobacteria</taxon>
        <taxon>Halobacteriales</taxon>
        <taxon>Haloferacaceae</taxon>
        <taxon>Haloplanus</taxon>
    </lineage>
</organism>
<protein>
    <submittedName>
        <fullName evidence="2">Uncharacterized protein</fullName>
    </submittedName>
</protein>
<sequence length="87" mass="9250">MSTPESRPLDGTAAEPTPALQDTLRSALTYAALPIRFVAFWLATLLPLTYLPLLATGTVTGHRLAFAGLLTLNAVAFVVGHSYNPPE</sequence>
<keyword evidence="1" id="KW-0812">Transmembrane</keyword>
<dbReference type="InterPro" id="IPR058341">
    <property type="entry name" value="DUF8028"/>
</dbReference>
<dbReference type="Proteomes" id="UP000428325">
    <property type="component" value="Chromosome"/>
</dbReference>
<evidence type="ECO:0000256" key="1">
    <source>
        <dbReference type="SAM" id="Phobius"/>
    </source>
</evidence>
<dbReference type="AlphaFoldDB" id="A0A6B9FDM9"/>
<name>A0A6B9FDM9_9EURY</name>
<dbReference type="OrthoDB" id="340775at2157"/>